<gene>
    <name evidence="7" type="primary">LOC101852504</name>
</gene>
<feature type="region of interest" description="Disordered" evidence="3">
    <location>
        <begin position="241"/>
        <end position="358"/>
    </location>
</feature>
<feature type="domain" description="BRCT" evidence="4">
    <location>
        <begin position="59"/>
        <end position="146"/>
    </location>
</feature>
<feature type="compositionally biased region" description="Pro residues" evidence="3">
    <location>
        <begin position="1"/>
        <end position="10"/>
    </location>
</feature>
<dbReference type="Gene3D" id="6.10.250.1630">
    <property type="match status" value="1"/>
</dbReference>
<dbReference type="PROSITE" id="PS50172">
    <property type="entry name" value="BRCT"/>
    <property type="match status" value="1"/>
</dbReference>
<feature type="compositionally biased region" description="Basic and acidic residues" evidence="3">
    <location>
        <begin position="349"/>
        <end position="358"/>
    </location>
</feature>
<dbReference type="PROSITE" id="PS50173">
    <property type="entry name" value="UMUC"/>
    <property type="match status" value="1"/>
</dbReference>
<keyword evidence="6" id="KW-1185">Reference proteome</keyword>
<feature type="compositionally biased region" description="Polar residues" evidence="3">
    <location>
        <begin position="1378"/>
        <end position="1393"/>
    </location>
</feature>
<evidence type="ECO:0000256" key="3">
    <source>
        <dbReference type="SAM" id="MobiDB-lite"/>
    </source>
</evidence>
<dbReference type="SUPFAM" id="SSF100879">
    <property type="entry name" value="Lesion bypass DNA polymerase (Y-family), little finger domain"/>
    <property type="match status" value="1"/>
</dbReference>
<protein>
    <submittedName>
        <fullName evidence="7">DNA repair protein REV1 isoform X1</fullName>
    </submittedName>
</protein>
<feature type="region of interest" description="Disordered" evidence="3">
    <location>
        <begin position="1165"/>
        <end position="1247"/>
    </location>
</feature>
<feature type="region of interest" description="Disordered" evidence="3">
    <location>
        <begin position="1288"/>
        <end position="1308"/>
    </location>
</feature>
<feature type="compositionally biased region" description="Polar residues" evidence="3">
    <location>
        <begin position="1190"/>
        <end position="1202"/>
    </location>
</feature>
<name>A0ABM1W0F7_APLCA</name>
<evidence type="ECO:0000313" key="7">
    <source>
        <dbReference type="RefSeq" id="XP_035828150.1"/>
    </source>
</evidence>
<dbReference type="CDD" id="cd17719">
    <property type="entry name" value="BRCT_Rev1"/>
    <property type="match status" value="1"/>
</dbReference>
<dbReference type="Gene3D" id="3.40.50.10190">
    <property type="entry name" value="BRCT domain"/>
    <property type="match status" value="1"/>
</dbReference>
<feature type="region of interest" description="Disordered" evidence="3">
    <location>
        <begin position="692"/>
        <end position="754"/>
    </location>
</feature>
<feature type="compositionally biased region" description="Polar residues" evidence="3">
    <location>
        <begin position="1355"/>
        <end position="1369"/>
    </location>
</feature>
<feature type="compositionally biased region" description="Low complexity" evidence="3">
    <location>
        <begin position="536"/>
        <end position="555"/>
    </location>
</feature>
<dbReference type="SUPFAM" id="SSF56672">
    <property type="entry name" value="DNA/RNA polymerases"/>
    <property type="match status" value="1"/>
</dbReference>
<feature type="compositionally biased region" description="Basic and acidic residues" evidence="3">
    <location>
        <begin position="322"/>
        <end position="331"/>
    </location>
</feature>
<dbReference type="Pfam" id="PF00817">
    <property type="entry name" value="IMS"/>
    <property type="match status" value="2"/>
</dbReference>
<feature type="region of interest" description="Disordered" evidence="3">
    <location>
        <begin position="1"/>
        <end position="33"/>
    </location>
</feature>
<evidence type="ECO:0000256" key="2">
    <source>
        <dbReference type="ARBA" id="ARBA00022634"/>
    </source>
</evidence>
<feature type="compositionally biased region" description="Low complexity" evidence="3">
    <location>
        <begin position="11"/>
        <end position="21"/>
    </location>
</feature>
<dbReference type="InterPro" id="IPR031991">
    <property type="entry name" value="Rev1_C"/>
</dbReference>
<dbReference type="InterPro" id="IPR036420">
    <property type="entry name" value="BRCT_dom_sf"/>
</dbReference>
<feature type="region of interest" description="Disordered" evidence="3">
    <location>
        <begin position="1352"/>
        <end position="1420"/>
    </location>
</feature>
<feature type="compositionally biased region" description="Acidic residues" evidence="3">
    <location>
        <begin position="292"/>
        <end position="310"/>
    </location>
</feature>
<sequence length="1598" mass="173229">MAKNVPPPPGSSRQSGRSGRGSSKRGRGVNDDDWGGFGNYMDIKKQKLSDQFRGANQKTESGIFAGVSIYVNGYTTPSSDELKRLMRAHGGVYQMYLSKRKVTHIIASNLPNSKFHLAKLTPVVKPDWIVDSVSAGRRLSHVPYLLLGSQSSLQPGLKSMSSITTLSRSSSSASSTNYDMTRLTSIKSHDCLDSASISAAGQDSSHEALLANALSTSRQTTEKDVPGQDEPKANIAVYPHNFHTGDRSEAGSPSGEQGVVSPAVDLSNRSRSPNVSNNDNNCDKALKQTTSIDEDDDDIVLNSEDDEEGSCEIFTHAPSPQKYDRPNEERRKSRVYKIRKGSSGSINSPKKDDTRKFQSEKMQSVVLGQSLQVSTDVSTVDMEKTLPHTNELQTKTSVNDDVKLKLKKDGDTPTQKVSASGFKGKSKTIGEIESASLLIPQQQMSEVGSTSLPVAVNFGEAAVTEHSSALPVAPSAPLWSAAGLTHDVDEADPPERDLQTVSLTQTSTSNGISVVSTTVRPTTLLASNSDQGKPVTIGTTASAASTSTATISSNSVIESTVPTSTAESSPSKSAEKQKASGSPSSRTMSRAGEKNFLSEFYSNSRLHHISTWGSEFKAYVAEIQKSGVTSFPGRDRLRQLHEENLSKQNLGDVVSTSAQRRKSERVIIHLDMDCFFVSVGLLARPDLRGKPVAVTHSRGQGGRENPGSDLAWERSEWKKKRDPGSSTSSERVPSDSELDPEEETNGGRPEYDKLIPAGATSAQTFHSMADIASCSYEARKAGVKNGMFMGRARQLCPDLQTIQYNFAEYNRISRILYDEVASFTHHIEAVSCDEMFIDSTDVLTDTGATAEEFAQLLRSEVMEKTGCPASAGIGPNILLARLATRKAKPCGQFQVKSDEAQMFLRDQAVSDLPGVGYSMTRKLARLKVFTCGDLQSIPVPVLRQDFGPRTGEMLHRYSCGEDDRQVKGDKERKSVSAEVNYGIRFTQESDAVKFLRELSLEVKKRMDAIGVKGRSITLKLMVRRPDAPPETAKFMGHGICNTMNKSSNLPVATNDGDLITREVVAMYRHQRQAAADIRGIGIQVHKLEHPMSSAQARVNRAKSGLGSILQFAVAKQKTDQAENSAANLKEDASATASDKGSLIAFSVSSDSPRFTTIRSSVAKMGRATATKTDGQRKDQTNMASYAKPGSSKTLNSAGQRGKNNLDLFLAGSSKDDSLSRPGTSKADDTGQRSWNGDGRGSPLSAAAGTTAGQDVYQLSLSQIDTEVLDELPPDIAQEILGNLEAQRQRRLTARPERPASPKTSTGVLPTRENTAHAVRSGSEDVSALPSFSQLDMDCFEALPAQLQEEIKNEYSRQQARTETGHSSTAGHKHPIQGRSHQQKSPIKASNTFKVPTYTKRRGRPPGKSKLKFVDSRRTKAPVPVQTPVMRQSNGSGTTGKDDDDVILVSSDGHKGHSETNCGDLNVGGHSLRSSDDGHATTCGPSTSTHVTQDERGSDIKEMPVTLCGAQGLVDVRNLLKEWMDSVPVPQEDDLDLVKEYLATLVVQHNLEQVFYLLKFLSRVVKEQGRAEWQRGTQEIRTHVQSVVCGLHGATLKLK</sequence>
<feature type="compositionally biased region" description="Polar residues" evidence="3">
    <location>
        <begin position="579"/>
        <end position="588"/>
    </location>
</feature>
<comment type="similarity">
    <text evidence="1">Belongs to the DNA polymerase type-Y family.</text>
</comment>
<dbReference type="Gene3D" id="3.40.1170.60">
    <property type="match status" value="1"/>
</dbReference>
<dbReference type="InterPro" id="IPR001126">
    <property type="entry name" value="UmuC"/>
</dbReference>
<evidence type="ECO:0000256" key="1">
    <source>
        <dbReference type="ARBA" id="ARBA00010945"/>
    </source>
</evidence>
<dbReference type="InterPro" id="IPR043502">
    <property type="entry name" value="DNA/RNA_pol_sf"/>
</dbReference>
<dbReference type="Pfam" id="PF16727">
    <property type="entry name" value="REV1_C"/>
    <property type="match status" value="1"/>
</dbReference>
<dbReference type="Pfam" id="PF21999">
    <property type="entry name" value="IMS_HHH_1"/>
    <property type="match status" value="1"/>
</dbReference>
<dbReference type="InterPro" id="IPR043128">
    <property type="entry name" value="Rev_trsase/Diguanyl_cyclase"/>
</dbReference>
<evidence type="ECO:0000259" key="4">
    <source>
        <dbReference type="PROSITE" id="PS50172"/>
    </source>
</evidence>
<dbReference type="Gene3D" id="1.10.150.20">
    <property type="entry name" value="5' to 3' exonuclease, C-terminal subdomain"/>
    <property type="match status" value="1"/>
</dbReference>
<dbReference type="Gene3D" id="3.30.1490.100">
    <property type="entry name" value="DNA polymerase, Y-family, little finger domain"/>
    <property type="match status" value="1"/>
</dbReference>
<organism evidence="6 7">
    <name type="scientific">Aplysia californica</name>
    <name type="common">California sea hare</name>
    <dbReference type="NCBI Taxonomy" id="6500"/>
    <lineage>
        <taxon>Eukaryota</taxon>
        <taxon>Metazoa</taxon>
        <taxon>Spiralia</taxon>
        <taxon>Lophotrochozoa</taxon>
        <taxon>Mollusca</taxon>
        <taxon>Gastropoda</taxon>
        <taxon>Heterobranchia</taxon>
        <taxon>Euthyneura</taxon>
        <taxon>Tectipleura</taxon>
        <taxon>Aplysiida</taxon>
        <taxon>Aplysioidea</taxon>
        <taxon>Aplysiidae</taxon>
        <taxon>Aplysia</taxon>
    </lineage>
</organism>
<dbReference type="InterPro" id="IPR017961">
    <property type="entry name" value="DNA_pol_Y-fam_little_finger"/>
</dbReference>
<feature type="domain" description="UmuC" evidence="5">
    <location>
        <begin position="667"/>
        <end position="916"/>
    </location>
</feature>
<dbReference type="InterPro" id="IPR053848">
    <property type="entry name" value="IMS_HHH_1"/>
</dbReference>
<evidence type="ECO:0000313" key="6">
    <source>
        <dbReference type="Proteomes" id="UP000694888"/>
    </source>
</evidence>
<dbReference type="RefSeq" id="XP_035828150.1">
    <property type="nucleotide sequence ID" value="XM_035972257.1"/>
</dbReference>
<dbReference type="Pfam" id="PF00533">
    <property type="entry name" value="BRCT"/>
    <property type="match status" value="1"/>
</dbReference>
<dbReference type="Gene3D" id="3.30.70.270">
    <property type="match status" value="2"/>
</dbReference>
<feature type="region of interest" description="Disordered" evidence="3">
    <location>
        <begin position="525"/>
        <end position="591"/>
    </location>
</feature>
<accession>A0ABM1W0F7</accession>
<proteinExistence type="inferred from homology"/>
<dbReference type="Pfam" id="PF11799">
    <property type="entry name" value="IMS_C"/>
    <property type="match status" value="1"/>
</dbReference>
<reference evidence="7" key="1">
    <citation type="submission" date="2025-08" db="UniProtKB">
        <authorList>
            <consortium name="RefSeq"/>
        </authorList>
    </citation>
    <scope>IDENTIFICATION</scope>
</reference>
<feature type="region of interest" description="Disordered" evidence="3">
    <location>
        <begin position="1473"/>
        <end position="1495"/>
    </location>
</feature>
<dbReference type="PANTHER" id="PTHR45990">
    <property type="entry name" value="DNA REPAIR PROTEIN REV1"/>
    <property type="match status" value="1"/>
</dbReference>
<dbReference type="PANTHER" id="PTHR45990:SF1">
    <property type="entry name" value="DNA REPAIR PROTEIN REV1"/>
    <property type="match status" value="1"/>
</dbReference>
<dbReference type="InterPro" id="IPR036775">
    <property type="entry name" value="DNA_pol_Y-fam_lit_finger_sf"/>
</dbReference>
<dbReference type="SMART" id="SM00292">
    <property type="entry name" value="BRCT"/>
    <property type="match status" value="1"/>
</dbReference>
<feature type="compositionally biased region" description="Basic residues" evidence="3">
    <location>
        <begin position="1398"/>
        <end position="1410"/>
    </location>
</feature>
<feature type="compositionally biased region" description="Low complexity" evidence="3">
    <location>
        <begin position="267"/>
        <end position="280"/>
    </location>
</feature>
<evidence type="ECO:0000259" key="5">
    <source>
        <dbReference type="PROSITE" id="PS50173"/>
    </source>
</evidence>
<dbReference type="InterPro" id="IPR047346">
    <property type="entry name" value="Rev1_UBM1/2"/>
</dbReference>
<feature type="compositionally biased region" description="Polar residues" evidence="3">
    <location>
        <begin position="556"/>
        <end position="572"/>
    </location>
</feature>
<dbReference type="SUPFAM" id="SSF52113">
    <property type="entry name" value="BRCT domain"/>
    <property type="match status" value="1"/>
</dbReference>
<dbReference type="CDD" id="cd19318">
    <property type="entry name" value="Rev1_UBM2"/>
    <property type="match status" value="1"/>
</dbReference>
<dbReference type="InterPro" id="IPR038401">
    <property type="entry name" value="Rev1_C_sf"/>
</dbReference>
<dbReference type="Proteomes" id="UP000694888">
    <property type="component" value="Unplaced"/>
</dbReference>
<dbReference type="CDD" id="cd01701">
    <property type="entry name" value="PolY_Rev1"/>
    <property type="match status" value="1"/>
</dbReference>
<dbReference type="Gene3D" id="6.10.250.1490">
    <property type="match status" value="1"/>
</dbReference>
<dbReference type="InterPro" id="IPR001357">
    <property type="entry name" value="BRCT_dom"/>
</dbReference>
<dbReference type="GeneID" id="101852504"/>
<dbReference type="Gene3D" id="1.20.58.1280">
    <property type="entry name" value="DNA repair protein Rev1, C-terminal domain"/>
    <property type="match status" value="1"/>
</dbReference>
<keyword evidence="2" id="KW-0237">DNA synthesis</keyword>